<dbReference type="PANTHER" id="PTHR43585">
    <property type="entry name" value="FUMIPYRROLE BIOSYNTHESIS PROTEIN C"/>
    <property type="match status" value="1"/>
</dbReference>
<evidence type="ECO:0000259" key="5">
    <source>
        <dbReference type="Pfam" id="PF18130"/>
    </source>
</evidence>
<evidence type="ECO:0000256" key="3">
    <source>
        <dbReference type="ARBA" id="ARBA00022840"/>
    </source>
</evidence>
<dbReference type="InterPro" id="IPR041472">
    <property type="entry name" value="BL00235/CARNS1_N"/>
</dbReference>
<keyword evidence="4" id="KW-1133">Transmembrane helix</keyword>
<dbReference type="Gene3D" id="3.30.470.20">
    <property type="entry name" value="ATP-grasp fold, B domain"/>
    <property type="match status" value="1"/>
</dbReference>
<keyword evidence="7" id="KW-1185">Reference proteome</keyword>
<evidence type="ECO:0000313" key="6">
    <source>
        <dbReference type="EMBL" id="KAF2404733.1"/>
    </source>
</evidence>
<sequence>MSKTWWTAFTAAFNEPKSLLFDSALASSPSTPSTAVLILPLTRGWTIRCDIVERRLKGCHLASQTFGFVEPLQCLPGLPHIHGVVVTPTLPALLTNTLGAAILAPDTSLSALDAELTARLPLPLLCPTPLGRKCLAWIESRSSALASIGIYAAAAALGISLIVLNNPGHWLEPDDGPYADMREPFVPVDIEADDGFVDRAVGAIRGYPEKVDGVMAVSDSRVEGVAQVAGVGGLTRYSEGGGAVSIRGVYELLGVLEKMQFPAVGKPAVGWGSECVTKVRDEAELRAAVEKASTWHRGNIDVLIELFVTGPEVAANLVMLDGEVLFAKAADDFPSPGDGEAAGFQKMANLLPPRLAGGGGSAGEGEARPPGYFESVATALTYGVDYYALQVLLLIGDEARYRALAQPSLTEPQ</sequence>
<dbReference type="GO" id="GO:0016874">
    <property type="term" value="F:ligase activity"/>
    <property type="evidence" value="ECO:0007669"/>
    <property type="project" value="UniProtKB-KW"/>
</dbReference>
<keyword evidence="4" id="KW-0472">Membrane</keyword>
<keyword evidence="1" id="KW-0436">Ligase</keyword>
<protein>
    <recommendedName>
        <fullName evidence="5">BL00235/CARNS1 N-terminal domain-containing protein</fullName>
    </recommendedName>
</protein>
<dbReference type="Proteomes" id="UP000799640">
    <property type="component" value="Unassembled WGS sequence"/>
</dbReference>
<evidence type="ECO:0000256" key="2">
    <source>
        <dbReference type="ARBA" id="ARBA00022741"/>
    </source>
</evidence>
<dbReference type="InterPro" id="IPR052032">
    <property type="entry name" value="ATP-dep_AA_Ligase"/>
</dbReference>
<proteinExistence type="predicted"/>
<name>A0A6G1I8U5_9PEZI</name>
<dbReference type="GO" id="GO:0005524">
    <property type="term" value="F:ATP binding"/>
    <property type="evidence" value="ECO:0007669"/>
    <property type="project" value="UniProtKB-KW"/>
</dbReference>
<organism evidence="6 7">
    <name type="scientific">Trichodelitschia bisporula</name>
    <dbReference type="NCBI Taxonomy" id="703511"/>
    <lineage>
        <taxon>Eukaryota</taxon>
        <taxon>Fungi</taxon>
        <taxon>Dikarya</taxon>
        <taxon>Ascomycota</taxon>
        <taxon>Pezizomycotina</taxon>
        <taxon>Dothideomycetes</taxon>
        <taxon>Dothideomycetes incertae sedis</taxon>
        <taxon>Phaeotrichales</taxon>
        <taxon>Phaeotrichaceae</taxon>
        <taxon>Trichodelitschia</taxon>
    </lineage>
</organism>
<evidence type="ECO:0000256" key="4">
    <source>
        <dbReference type="SAM" id="Phobius"/>
    </source>
</evidence>
<dbReference type="Gene3D" id="3.40.50.20">
    <property type="match status" value="1"/>
</dbReference>
<dbReference type="AlphaFoldDB" id="A0A6G1I8U5"/>
<dbReference type="SUPFAM" id="SSF56059">
    <property type="entry name" value="Glutathione synthetase ATP-binding domain-like"/>
    <property type="match status" value="1"/>
</dbReference>
<evidence type="ECO:0000313" key="7">
    <source>
        <dbReference type="Proteomes" id="UP000799640"/>
    </source>
</evidence>
<dbReference type="EMBL" id="ML996688">
    <property type="protein sequence ID" value="KAF2404733.1"/>
    <property type="molecule type" value="Genomic_DNA"/>
</dbReference>
<dbReference type="PANTHER" id="PTHR43585:SF2">
    <property type="entry name" value="ATP-GRASP ENZYME FSQD"/>
    <property type="match status" value="1"/>
</dbReference>
<keyword evidence="4" id="KW-0812">Transmembrane</keyword>
<dbReference type="OrthoDB" id="434648at2759"/>
<feature type="domain" description="BL00235/CARNS1 N-terminal" evidence="5">
    <location>
        <begin position="151"/>
        <end position="229"/>
    </location>
</feature>
<dbReference type="Pfam" id="PF18130">
    <property type="entry name" value="ATPgrasp_N"/>
    <property type="match status" value="1"/>
</dbReference>
<accession>A0A6G1I8U5</accession>
<keyword evidence="2" id="KW-0547">Nucleotide-binding</keyword>
<keyword evidence="3" id="KW-0067">ATP-binding</keyword>
<feature type="transmembrane region" description="Helical" evidence="4">
    <location>
        <begin position="142"/>
        <end position="164"/>
    </location>
</feature>
<gene>
    <name evidence="6" type="ORF">EJ06DRAFT_579301</name>
</gene>
<evidence type="ECO:0000256" key="1">
    <source>
        <dbReference type="ARBA" id="ARBA00022598"/>
    </source>
</evidence>
<reference evidence="6" key="1">
    <citation type="journal article" date="2020" name="Stud. Mycol.">
        <title>101 Dothideomycetes genomes: a test case for predicting lifestyles and emergence of pathogens.</title>
        <authorList>
            <person name="Haridas S."/>
            <person name="Albert R."/>
            <person name="Binder M."/>
            <person name="Bloem J."/>
            <person name="Labutti K."/>
            <person name="Salamov A."/>
            <person name="Andreopoulos B."/>
            <person name="Baker S."/>
            <person name="Barry K."/>
            <person name="Bills G."/>
            <person name="Bluhm B."/>
            <person name="Cannon C."/>
            <person name="Castanera R."/>
            <person name="Culley D."/>
            <person name="Daum C."/>
            <person name="Ezra D."/>
            <person name="Gonzalez J."/>
            <person name="Henrissat B."/>
            <person name="Kuo A."/>
            <person name="Liang C."/>
            <person name="Lipzen A."/>
            <person name="Lutzoni F."/>
            <person name="Magnuson J."/>
            <person name="Mondo S."/>
            <person name="Nolan M."/>
            <person name="Ohm R."/>
            <person name="Pangilinan J."/>
            <person name="Park H.-J."/>
            <person name="Ramirez L."/>
            <person name="Alfaro M."/>
            <person name="Sun H."/>
            <person name="Tritt A."/>
            <person name="Yoshinaga Y."/>
            <person name="Zwiers L.-H."/>
            <person name="Turgeon B."/>
            <person name="Goodwin S."/>
            <person name="Spatafora J."/>
            <person name="Crous P."/>
            <person name="Grigoriev I."/>
        </authorList>
    </citation>
    <scope>NUCLEOTIDE SEQUENCE</scope>
    <source>
        <strain evidence="6">CBS 262.69</strain>
    </source>
</reference>